<name>A0ABQ8T306_PERAM</name>
<accession>A0ABQ8T306</accession>
<reference evidence="2 3" key="1">
    <citation type="journal article" date="2022" name="Allergy">
        <title>Genome assembly and annotation of Periplaneta americana reveal a comprehensive cockroach allergen profile.</title>
        <authorList>
            <person name="Wang L."/>
            <person name="Xiong Q."/>
            <person name="Saelim N."/>
            <person name="Wang L."/>
            <person name="Nong W."/>
            <person name="Wan A.T."/>
            <person name="Shi M."/>
            <person name="Liu X."/>
            <person name="Cao Q."/>
            <person name="Hui J.H.L."/>
            <person name="Sookrung N."/>
            <person name="Leung T.F."/>
            <person name="Tungtrongchitr A."/>
            <person name="Tsui S.K.W."/>
        </authorList>
    </citation>
    <scope>NUCLEOTIDE SEQUENCE [LARGE SCALE GENOMIC DNA]</scope>
    <source>
        <strain evidence="2">PWHHKU_190912</strain>
    </source>
</reference>
<gene>
    <name evidence="2" type="ORF">ANN_08512</name>
</gene>
<dbReference type="Proteomes" id="UP001148838">
    <property type="component" value="Unassembled WGS sequence"/>
</dbReference>
<evidence type="ECO:0000256" key="1">
    <source>
        <dbReference type="SAM" id="MobiDB-lite"/>
    </source>
</evidence>
<organism evidence="2 3">
    <name type="scientific">Periplaneta americana</name>
    <name type="common">American cockroach</name>
    <name type="synonym">Blatta americana</name>
    <dbReference type="NCBI Taxonomy" id="6978"/>
    <lineage>
        <taxon>Eukaryota</taxon>
        <taxon>Metazoa</taxon>
        <taxon>Ecdysozoa</taxon>
        <taxon>Arthropoda</taxon>
        <taxon>Hexapoda</taxon>
        <taxon>Insecta</taxon>
        <taxon>Pterygota</taxon>
        <taxon>Neoptera</taxon>
        <taxon>Polyneoptera</taxon>
        <taxon>Dictyoptera</taxon>
        <taxon>Blattodea</taxon>
        <taxon>Blattoidea</taxon>
        <taxon>Blattidae</taxon>
        <taxon>Blattinae</taxon>
        <taxon>Periplaneta</taxon>
    </lineage>
</organism>
<protein>
    <submittedName>
        <fullName evidence="2">Uncharacterized protein</fullName>
    </submittedName>
</protein>
<keyword evidence="3" id="KW-1185">Reference proteome</keyword>
<sequence>MFLKSLFPLIPVFQRLGADDLLQRCLEARTKNANESLLSCIWNKYPKEKFLTKRKISIAVCEAVSEYNFKHTYTTSHRQSKLELSPGSTTLQLAKRRDDRANQQRQK</sequence>
<feature type="region of interest" description="Disordered" evidence="1">
    <location>
        <begin position="80"/>
        <end position="107"/>
    </location>
</feature>
<dbReference type="EMBL" id="JAJSOF020000017">
    <property type="protein sequence ID" value="KAJ4440371.1"/>
    <property type="molecule type" value="Genomic_DNA"/>
</dbReference>
<feature type="compositionally biased region" description="Basic and acidic residues" evidence="1">
    <location>
        <begin position="95"/>
        <end position="107"/>
    </location>
</feature>
<comment type="caution">
    <text evidence="2">The sequence shown here is derived from an EMBL/GenBank/DDBJ whole genome shotgun (WGS) entry which is preliminary data.</text>
</comment>
<evidence type="ECO:0000313" key="3">
    <source>
        <dbReference type="Proteomes" id="UP001148838"/>
    </source>
</evidence>
<proteinExistence type="predicted"/>
<evidence type="ECO:0000313" key="2">
    <source>
        <dbReference type="EMBL" id="KAJ4440371.1"/>
    </source>
</evidence>